<dbReference type="InterPro" id="IPR010985">
    <property type="entry name" value="Ribbon_hlx_hlx"/>
</dbReference>
<dbReference type="GO" id="GO:0006355">
    <property type="term" value="P:regulation of DNA-templated transcription"/>
    <property type="evidence" value="ECO:0007669"/>
    <property type="project" value="InterPro"/>
</dbReference>
<sequence length="125" mass="14342">MWRYITEFFNKKIVRGEYMMRNTNVTGGSASLALAGAKDTRVELRTSADIKEKLKEAASLVGVDMSAFILMAATRAAQQALDEQRMRVLSEQEWNHLNDIINSPRQPGEKLRALMTRETRYVRDY</sequence>
<comment type="similarity">
    <text evidence="2">Belongs to the TacA antitoxin family.</text>
</comment>
<dbReference type="AlphaFoldDB" id="A0A7U1DYZ7"/>
<keyword evidence="3" id="KW-0614">Plasmid</keyword>
<dbReference type="Pfam" id="PF08681">
    <property type="entry name" value="TacA1"/>
    <property type="match status" value="1"/>
</dbReference>
<dbReference type="Gene3D" id="1.20.5.780">
    <property type="entry name" value="Single helix bin"/>
    <property type="match status" value="1"/>
</dbReference>
<dbReference type="PANTHER" id="PTHR35401:SF2">
    <property type="entry name" value="ABC-TYPE TRANSPORT SYSTEM"/>
    <property type="match status" value="1"/>
</dbReference>
<dbReference type="EMBL" id="MN175502">
    <property type="protein sequence ID" value="QQZ45129.1"/>
    <property type="molecule type" value="Genomic_DNA"/>
</dbReference>
<evidence type="ECO:0008006" key="4">
    <source>
        <dbReference type="Google" id="ProtNLM"/>
    </source>
</evidence>
<dbReference type="PANTHER" id="PTHR35401">
    <property type="entry name" value="COPG FAMILY HELIX-TURN-HELIX PROTEIN-RELATED-RELATED"/>
    <property type="match status" value="1"/>
</dbReference>
<evidence type="ECO:0000256" key="1">
    <source>
        <dbReference type="ARBA" id="ARBA00022649"/>
    </source>
</evidence>
<geneLocation type="plasmid" evidence="3">
    <name>pHNNC189-2</name>
</geneLocation>
<dbReference type="SUPFAM" id="SSF47598">
    <property type="entry name" value="Ribbon-helix-helix"/>
    <property type="match status" value="1"/>
</dbReference>
<accession>A0A7U1DYZ7</accession>
<evidence type="ECO:0000313" key="3">
    <source>
        <dbReference type="EMBL" id="QQZ45129.1"/>
    </source>
</evidence>
<protein>
    <recommendedName>
        <fullName evidence="4">DUF1778 domain-containing protein</fullName>
    </recommendedName>
</protein>
<organism evidence="3">
    <name type="scientific">Raoultella ornithinolytica</name>
    <name type="common">Klebsiella ornithinolytica</name>
    <dbReference type="NCBI Taxonomy" id="54291"/>
    <lineage>
        <taxon>Bacteria</taxon>
        <taxon>Pseudomonadati</taxon>
        <taxon>Pseudomonadota</taxon>
        <taxon>Gammaproteobacteria</taxon>
        <taxon>Enterobacterales</taxon>
        <taxon>Enterobacteriaceae</taxon>
        <taxon>Klebsiella/Raoultella group</taxon>
        <taxon>Raoultella</taxon>
    </lineage>
</organism>
<proteinExistence type="inferred from homology"/>
<evidence type="ECO:0000256" key="2">
    <source>
        <dbReference type="ARBA" id="ARBA00049988"/>
    </source>
</evidence>
<dbReference type="InterPro" id="IPR014795">
    <property type="entry name" value="TacA_1-like"/>
</dbReference>
<name>A0A7U1DYZ7_RAOOR</name>
<reference evidence="3" key="1">
    <citation type="submission" date="2019-07" db="EMBL/GenBank/DDBJ databases">
        <authorList>
            <person name="Gao X."/>
            <person name="Wan M."/>
            <person name="Lv L."/>
            <person name="Liu J.-H."/>
        </authorList>
    </citation>
    <scope>NUCLEOTIDE SEQUENCE</scope>
    <source>
        <strain evidence="3">NC189</strain>
        <plasmid evidence="3">pHNNC189-2</plasmid>
    </source>
</reference>
<keyword evidence="1" id="KW-1277">Toxin-antitoxin system</keyword>